<sequence length="136" mass="15319">SDDDSPKGPGLPNVTLLFLGPRERSTIAIKLKVPRVTYILAKLAYPQGYFFKQLIEVYRPKYYRAIIIAREVPSYADSKKDREALQIRGCFAGSEGIANLAVAYKDYINPRVSPRLAKDMPNPFIDNSLQPSKNNN</sequence>
<evidence type="ECO:0000313" key="2">
    <source>
        <dbReference type="Proteomes" id="UP000253664"/>
    </source>
</evidence>
<name>A0A367L9K7_9HYPO</name>
<dbReference type="AlphaFoldDB" id="A0A367L9K7"/>
<organism evidence="1 2">
    <name type="scientific">Ophiocordyceps polyrhachis-furcata BCC 54312</name>
    <dbReference type="NCBI Taxonomy" id="1330021"/>
    <lineage>
        <taxon>Eukaryota</taxon>
        <taxon>Fungi</taxon>
        <taxon>Dikarya</taxon>
        <taxon>Ascomycota</taxon>
        <taxon>Pezizomycotina</taxon>
        <taxon>Sordariomycetes</taxon>
        <taxon>Hypocreomycetidae</taxon>
        <taxon>Hypocreales</taxon>
        <taxon>Ophiocordycipitaceae</taxon>
        <taxon>Ophiocordyceps</taxon>
    </lineage>
</organism>
<comment type="caution">
    <text evidence="1">The sequence shown here is derived from an EMBL/GenBank/DDBJ whole genome shotgun (WGS) entry which is preliminary data.</text>
</comment>
<accession>A0A367L9K7</accession>
<reference evidence="1 2" key="1">
    <citation type="journal article" date="2015" name="BMC Genomics">
        <title>Insights from the genome of Ophiocordyceps polyrhachis-furcata to pathogenicity and host specificity in insect fungi.</title>
        <authorList>
            <person name="Wichadakul D."/>
            <person name="Kobmoo N."/>
            <person name="Ingsriswang S."/>
            <person name="Tangphatsornruang S."/>
            <person name="Chantasingh D."/>
            <person name="Luangsa-ard J.J."/>
            <person name="Eurwilaichitr L."/>
        </authorList>
    </citation>
    <scope>NUCLEOTIDE SEQUENCE [LARGE SCALE GENOMIC DNA]</scope>
    <source>
        <strain evidence="1 2">BCC 54312</strain>
    </source>
</reference>
<protein>
    <submittedName>
        <fullName evidence="1">Uncharacterized protein</fullName>
    </submittedName>
</protein>
<evidence type="ECO:0000313" key="1">
    <source>
        <dbReference type="EMBL" id="RCI11105.1"/>
    </source>
</evidence>
<feature type="non-terminal residue" evidence="1">
    <location>
        <position position="1"/>
    </location>
</feature>
<dbReference type="EMBL" id="LKCN02000010">
    <property type="protein sequence ID" value="RCI11105.1"/>
    <property type="molecule type" value="Genomic_DNA"/>
</dbReference>
<proteinExistence type="predicted"/>
<gene>
    <name evidence="1" type="ORF">L249_7304</name>
</gene>
<dbReference type="Proteomes" id="UP000253664">
    <property type="component" value="Unassembled WGS sequence"/>
</dbReference>
<keyword evidence="2" id="KW-1185">Reference proteome</keyword>
<feature type="non-terminal residue" evidence="1">
    <location>
        <position position="136"/>
    </location>
</feature>